<evidence type="ECO:0000256" key="3">
    <source>
        <dbReference type="ARBA" id="ARBA00022475"/>
    </source>
</evidence>
<dbReference type="PANTHER" id="PTHR10587:SF135">
    <property type="entry name" value="CHITIN DEACETYLASE 3"/>
    <property type="match status" value="1"/>
</dbReference>
<proteinExistence type="predicted"/>
<feature type="signal peptide" evidence="15">
    <location>
        <begin position="1"/>
        <end position="22"/>
    </location>
</feature>
<dbReference type="PROSITE" id="PS51677">
    <property type="entry name" value="NODB"/>
    <property type="match status" value="1"/>
</dbReference>
<dbReference type="Pfam" id="PF01522">
    <property type="entry name" value="Polysacc_deac_1"/>
    <property type="match status" value="1"/>
</dbReference>
<keyword evidence="6" id="KW-0472">Membrane</keyword>
<evidence type="ECO:0000256" key="11">
    <source>
        <dbReference type="ARBA" id="ARBA00023326"/>
    </source>
</evidence>
<evidence type="ECO:0000256" key="5">
    <source>
        <dbReference type="ARBA" id="ARBA00023024"/>
    </source>
</evidence>
<evidence type="ECO:0000256" key="10">
    <source>
        <dbReference type="ARBA" id="ARBA00023316"/>
    </source>
</evidence>
<evidence type="ECO:0000256" key="7">
    <source>
        <dbReference type="ARBA" id="ARBA00023277"/>
    </source>
</evidence>
<name>A0A5C3NEG9_9AGAM</name>
<organism evidence="17 18">
    <name type="scientific">Heliocybe sulcata</name>
    <dbReference type="NCBI Taxonomy" id="5364"/>
    <lineage>
        <taxon>Eukaryota</taxon>
        <taxon>Fungi</taxon>
        <taxon>Dikarya</taxon>
        <taxon>Basidiomycota</taxon>
        <taxon>Agaricomycotina</taxon>
        <taxon>Agaricomycetes</taxon>
        <taxon>Gloeophyllales</taxon>
        <taxon>Gloeophyllaceae</taxon>
        <taxon>Heliocybe</taxon>
    </lineage>
</organism>
<evidence type="ECO:0000256" key="14">
    <source>
        <dbReference type="SAM" id="MobiDB-lite"/>
    </source>
</evidence>
<comment type="catalytic activity">
    <reaction evidence="13">
        <text>[(1-&gt;4)-N-acetyl-beta-D-glucosaminyl](n) + n H2O = chitosan + n acetate</text>
        <dbReference type="Rhea" id="RHEA:10464"/>
        <dbReference type="Rhea" id="RHEA-COMP:9593"/>
        <dbReference type="Rhea" id="RHEA-COMP:9597"/>
        <dbReference type="ChEBI" id="CHEBI:15377"/>
        <dbReference type="ChEBI" id="CHEBI:17029"/>
        <dbReference type="ChEBI" id="CHEBI:30089"/>
        <dbReference type="ChEBI" id="CHEBI:57704"/>
        <dbReference type="EC" id="3.5.1.41"/>
    </reaction>
    <physiologicalReaction direction="left-to-right" evidence="13">
        <dbReference type="Rhea" id="RHEA:10465"/>
    </physiologicalReaction>
</comment>
<dbReference type="PANTHER" id="PTHR10587">
    <property type="entry name" value="GLYCOSYL TRANSFERASE-RELATED"/>
    <property type="match status" value="1"/>
</dbReference>
<feature type="chain" id="PRO_5022869696" description="chitin deacetylase" evidence="15">
    <location>
        <begin position="23"/>
        <end position="439"/>
    </location>
</feature>
<dbReference type="Gene3D" id="3.20.20.370">
    <property type="entry name" value="Glycoside hydrolase/deacetylase"/>
    <property type="match status" value="1"/>
</dbReference>
<comment type="cofactor">
    <cofactor evidence="1">
        <name>Co(2+)</name>
        <dbReference type="ChEBI" id="CHEBI:48828"/>
    </cofactor>
</comment>
<keyword evidence="18" id="KW-1185">Reference proteome</keyword>
<keyword evidence="15" id="KW-0732">Signal</keyword>
<gene>
    <name evidence="17" type="ORF">OE88DRAFT_1652178</name>
</gene>
<keyword evidence="5" id="KW-0146">Chitin degradation</keyword>
<dbReference type="Proteomes" id="UP000305948">
    <property type="component" value="Unassembled WGS sequence"/>
</dbReference>
<dbReference type="GO" id="GO:0004099">
    <property type="term" value="F:chitin deacetylase activity"/>
    <property type="evidence" value="ECO:0007669"/>
    <property type="project" value="UniProtKB-EC"/>
</dbReference>
<evidence type="ECO:0000256" key="15">
    <source>
        <dbReference type="SAM" id="SignalP"/>
    </source>
</evidence>
<evidence type="ECO:0000256" key="8">
    <source>
        <dbReference type="ARBA" id="ARBA00023285"/>
    </source>
</evidence>
<dbReference type="OrthoDB" id="407355at2759"/>
<keyword evidence="10" id="KW-0961">Cell wall biogenesis/degradation</keyword>
<reference evidence="17 18" key="1">
    <citation type="journal article" date="2019" name="Nat. Ecol. Evol.">
        <title>Megaphylogeny resolves global patterns of mushroom evolution.</title>
        <authorList>
            <person name="Varga T."/>
            <person name="Krizsan K."/>
            <person name="Foldi C."/>
            <person name="Dima B."/>
            <person name="Sanchez-Garcia M."/>
            <person name="Sanchez-Ramirez S."/>
            <person name="Szollosi G.J."/>
            <person name="Szarkandi J.G."/>
            <person name="Papp V."/>
            <person name="Albert L."/>
            <person name="Andreopoulos W."/>
            <person name="Angelini C."/>
            <person name="Antonin V."/>
            <person name="Barry K.W."/>
            <person name="Bougher N.L."/>
            <person name="Buchanan P."/>
            <person name="Buyck B."/>
            <person name="Bense V."/>
            <person name="Catcheside P."/>
            <person name="Chovatia M."/>
            <person name="Cooper J."/>
            <person name="Damon W."/>
            <person name="Desjardin D."/>
            <person name="Finy P."/>
            <person name="Geml J."/>
            <person name="Haridas S."/>
            <person name="Hughes K."/>
            <person name="Justo A."/>
            <person name="Karasinski D."/>
            <person name="Kautmanova I."/>
            <person name="Kiss B."/>
            <person name="Kocsube S."/>
            <person name="Kotiranta H."/>
            <person name="LaButti K.M."/>
            <person name="Lechner B.E."/>
            <person name="Liimatainen K."/>
            <person name="Lipzen A."/>
            <person name="Lukacs Z."/>
            <person name="Mihaltcheva S."/>
            <person name="Morgado L.N."/>
            <person name="Niskanen T."/>
            <person name="Noordeloos M.E."/>
            <person name="Ohm R.A."/>
            <person name="Ortiz-Santana B."/>
            <person name="Ovrebo C."/>
            <person name="Racz N."/>
            <person name="Riley R."/>
            <person name="Savchenko A."/>
            <person name="Shiryaev A."/>
            <person name="Soop K."/>
            <person name="Spirin V."/>
            <person name="Szebenyi C."/>
            <person name="Tomsovsky M."/>
            <person name="Tulloss R.E."/>
            <person name="Uehling J."/>
            <person name="Grigoriev I.V."/>
            <person name="Vagvolgyi C."/>
            <person name="Papp T."/>
            <person name="Martin F.M."/>
            <person name="Miettinen O."/>
            <person name="Hibbett D.S."/>
            <person name="Nagy L.G."/>
        </authorList>
    </citation>
    <scope>NUCLEOTIDE SEQUENCE [LARGE SCALE GENOMIC DNA]</scope>
    <source>
        <strain evidence="17 18">OMC1185</strain>
    </source>
</reference>
<evidence type="ECO:0000256" key="13">
    <source>
        <dbReference type="ARBA" id="ARBA00048494"/>
    </source>
</evidence>
<feature type="domain" description="NodB homology" evidence="16">
    <location>
        <begin position="155"/>
        <end position="342"/>
    </location>
</feature>
<dbReference type="STRING" id="5364.A0A5C3NEG9"/>
<evidence type="ECO:0000256" key="6">
    <source>
        <dbReference type="ARBA" id="ARBA00023136"/>
    </source>
</evidence>
<keyword evidence="9" id="KW-0449">Lipoprotein</keyword>
<evidence type="ECO:0000256" key="9">
    <source>
        <dbReference type="ARBA" id="ARBA00023288"/>
    </source>
</evidence>
<dbReference type="GO" id="GO:0006032">
    <property type="term" value="P:chitin catabolic process"/>
    <property type="evidence" value="ECO:0007669"/>
    <property type="project" value="UniProtKB-KW"/>
</dbReference>
<evidence type="ECO:0000256" key="2">
    <source>
        <dbReference type="ARBA" id="ARBA00004609"/>
    </source>
</evidence>
<dbReference type="EC" id="3.5.1.41" evidence="12"/>
<dbReference type="AlphaFoldDB" id="A0A5C3NEG9"/>
<evidence type="ECO:0000313" key="18">
    <source>
        <dbReference type="Proteomes" id="UP000305948"/>
    </source>
</evidence>
<evidence type="ECO:0000259" key="16">
    <source>
        <dbReference type="PROSITE" id="PS51677"/>
    </source>
</evidence>
<keyword evidence="3" id="KW-1003">Cell membrane</keyword>
<dbReference type="GO" id="GO:0005886">
    <property type="term" value="C:plasma membrane"/>
    <property type="evidence" value="ECO:0007669"/>
    <property type="project" value="UniProtKB-SubCell"/>
</dbReference>
<keyword evidence="4" id="KW-0325">Glycoprotein</keyword>
<dbReference type="GO" id="GO:0071555">
    <property type="term" value="P:cell wall organization"/>
    <property type="evidence" value="ECO:0007669"/>
    <property type="project" value="UniProtKB-KW"/>
</dbReference>
<evidence type="ECO:0000313" key="17">
    <source>
        <dbReference type="EMBL" id="TFK55730.1"/>
    </source>
</evidence>
<dbReference type="InterPro" id="IPR002509">
    <property type="entry name" value="NODB_dom"/>
</dbReference>
<keyword evidence="11" id="KW-0624">Polysaccharide degradation</keyword>
<evidence type="ECO:0000256" key="12">
    <source>
        <dbReference type="ARBA" id="ARBA00024056"/>
    </source>
</evidence>
<dbReference type="GO" id="GO:0098552">
    <property type="term" value="C:side of membrane"/>
    <property type="evidence" value="ECO:0007669"/>
    <property type="project" value="UniProtKB-KW"/>
</dbReference>
<dbReference type="InterPro" id="IPR011330">
    <property type="entry name" value="Glyco_hydro/deAcase_b/a-brl"/>
</dbReference>
<dbReference type="GO" id="GO:0000272">
    <property type="term" value="P:polysaccharide catabolic process"/>
    <property type="evidence" value="ECO:0007669"/>
    <property type="project" value="UniProtKB-KW"/>
</dbReference>
<evidence type="ECO:0000256" key="1">
    <source>
        <dbReference type="ARBA" id="ARBA00001941"/>
    </source>
</evidence>
<keyword evidence="17" id="KW-0378">Hydrolase</keyword>
<sequence length="439" mass="46641">MFGPSSLRLLAAALTLPALVSAGFLPVHDHDHAPTTTISKLSPDAKWYHRRDHRAHSLFARDAADNSTGSFPAVGSPAWSAAYPQSTPDSSKLPQAWVDALNQAVQAGKIPNIPPSTTTGGNPTYPSGYDPMSSQVCSATYKCRNPDDIWDAPEGVIGSGFDDGPTEFSPELYSFLKNNSIKATHFMIGVNILTDPAAFTQAYVDIQGDLAVHTYTHPYMTTLSNLDVLAQLGWTMQIMYDSTGGKVPRYWRPPYGDSDERVRAIALEVFGLTTIIWNQDTEDWSLTSGGTTMQAINSSMTQWLTGPKTPGLIILEHELSAQSVQAYMDAYPVMIQNGWKLQSVAGIQDGDIYREDGSILDVDNTVSATSSGASTSAPSTVSGSPSTAHSASTTGSSSSRASGSSTGSVSTTQASSASARWSINSALVACVAGMFFTLA</sequence>
<dbReference type="InterPro" id="IPR050248">
    <property type="entry name" value="Polysacc_deacetylase_ArnD"/>
</dbReference>
<keyword evidence="7" id="KW-0119">Carbohydrate metabolism</keyword>
<keyword evidence="4" id="KW-0336">GPI-anchor</keyword>
<evidence type="ECO:0000256" key="4">
    <source>
        <dbReference type="ARBA" id="ARBA00022622"/>
    </source>
</evidence>
<dbReference type="GO" id="GO:0009272">
    <property type="term" value="P:fungal-type cell wall biogenesis"/>
    <property type="evidence" value="ECO:0007669"/>
    <property type="project" value="UniProtKB-ARBA"/>
</dbReference>
<accession>A0A5C3NEG9</accession>
<keyword evidence="8" id="KW-0170">Cobalt</keyword>
<dbReference type="SUPFAM" id="SSF88713">
    <property type="entry name" value="Glycoside hydrolase/deacetylase"/>
    <property type="match status" value="1"/>
</dbReference>
<feature type="region of interest" description="Disordered" evidence="14">
    <location>
        <begin position="370"/>
        <end position="411"/>
    </location>
</feature>
<dbReference type="EMBL" id="ML213504">
    <property type="protein sequence ID" value="TFK55730.1"/>
    <property type="molecule type" value="Genomic_DNA"/>
</dbReference>
<protein>
    <recommendedName>
        <fullName evidence="12">chitin deacetylase</fullName>
        <ecNumber evidence="12">3.5.1.41</ecNumber>
    </recommendedName>
</protein>
<comment type="subcellular location">
    <subcellularLocation>
        <location evidence="2">Cell membrane</location>
        <topology evidence="2">Lipid-anchor</topology>
        <topology evidence="2">GPI-anchor</topology>
    </subcellularLocation>
</comment>